<feature type="transmembrane region" description="Helical" evidence="8">
    <location>
        <begin position="221"/>
        <end position="239"/>
    </location>
</feature>
<dbReference type="InterPro" id="IPR028362">
    <property type="entry name" value="AlgI"/>
</dbReference>
<dbReference type="InterPro" id="IPR024194">
    <property type="entry name" value="Ac/AlaTfrase_AlgI/DltB"/>
</dbReference>
<feature type="transmembrane region" description="Helical" evidence="8">
    <location>
        <begin position="74"/>
        <end position="96"/>
    </location>
</feature>
<gene>
    <name evidence="9" type="ORF">Q5Y73_12700</name>
</gene>
<dbReference type="Proteomes" id="UP001231941">
    <property type="component" value="Unassembled WGS sequence"/>
</dbReference>
<keyword evidence="7 9" id="KW-0808">Transferase</keyword>
<evidence type="ECO:0000256" key="3">
    <source>
        <dbReference type="ARBA" id="ARBA00022475"/>
    </source>
</evidence>
<dbReference type="InterPro" id="IPR004299">
    <property type="entry name" value="MBOAT_fam"/>
</dbReference>
<dbReference type="PIRSF" id="PIRSF500217">
    <property type="entry name" value="AlgI"/>
    <property type="match status" value="1"/>
</dbReference>
<feature type="transmembrane region" description="Helical" evidence="8">
    <location>
        <begin position="351"/>
        <end position="370"/>
    </location>
</feature>
<keyword evidence="4 8" id="KW-0812">Transmembrane</keyword>
<dbReference type="RefSeq" id="WP_305992281.1">
    <property type="nucleotide sequence ID" value="NZ_JAVAMP010000005.1"/>
</dbReference>
<evidence type="ECO:0000313" key="9">
    <source>
        <dbReference type="EMBL" id="MDP5274971.1"/>
    </source>
</evidence>
<keyword evidence="5 8" id="KW-1133">Transmembrane helix</keyword>
<keyword evidence="10" id="KW-1185">Reference proteome</keyword>
<dbReference type="PANTHER" id="PTHR13285">
    <property type="entry name" value="ACYLTRANSFERASE"/>
    <property type="match status" value="1"/>
</dbReference>
<evidence type="ECO:0000313" key="10">
    <source>
        <dbReference type="Proteomes" id="UP001231941"/>
    </source>
</evidence>
<keyword evidence="3 7" id="KW-1003">Cell membrane</keyword>
<feature type="transmembrane region" description="Helical" evidence="8">
    <location>
        <begin position="445"/>
        <end position="469"/>
    </location>
</feature>
<organism evidence="9 10">
    <name type="scientific">Chengkuizengella axinellae</name>
    <dbReference type="NCBI Taxonomy" id="3064388"/>
    <lineage>
        <taxon>Bacteria</taxon>
        <taxon>Bacillati</taxon>
        <taxon>Bacillota</taxon>
        <taxon>Bacilli</taxon>
        <taxon>Bacillales</taxon>
        <taxon>Paenibacillaceae</taxon>
        <taxon>Chengkuizengella</taxon>
    </lineage>
</organism>
<reference evidence="9 10" key="1">
    <citation type="submission" date="2023-08" db="EMBL/GenBank/DDBJ databases">
        <authorList>
            <person name="Park J.-S."/>
        </authorList>
    </citation>
    <scope>NUCLEOTIDE SEQUENCE [LARGE SCALE GENOMIC DNA]</scope>
    <source>
        <strain evidence="9 10">2205SS18-9</strain>
    </source>
</reference>
<dbReference type="PANTHER" id="PTHR13285:SF18">
    <property type="entry name" value="PROTEIN-CYSTEINE N-PALMITOYLTRANSFERASE RASP"/>
    <property type="match status" value="1"/>
</dbReference>
<dbReference type="Pfam" id="PF03062">
    <property type="entry name" value="MBOAT"/>
    <property type="match status" value="1"/>
</dbReference>
<feature type="transmembrane region" description="Helical" evidence="8">
    <location>
        <begin position="307"/>
        <end position="331"/>
    </location>
</feature>
<keyword evidence="6 7" id="KW-0472">Membrane</keyword>
<evidence type="ECO:0000256" key="7">
    <source>
        <dbReference type="PIRNR" id="PIRNR016636"/>
    </source>
</evidence>
<feature type="transmembrane region" description="Helical" evidence="8">
    <location>
        <begin position="148"/>
        <end position="166"/>
    </location>
</feature>
<name>A0ABT9J017_9BACL</name>
<feature type="transmembrane region" description="Helical" evidence="8">
    <location>
        <begin position="40"/>
        <end position="62"/>
    </location>
</feature>
<evidence type="ECO:0000256" key="2">
    <source>
        <dbReference type="ARBA" id="ARBA00010323"/>
    </source>
</evidence>
<dbReference type="PIRSF" id="PIRSF016636">
    <property type="entry name" value="AlgI_DltB"/>
    <property type="match status" value="1"/>
</dbReference>
<evidence type="ECO:0000256" key="5">
    <source>
        <dbReference type="ARBA" id="ARBA00022989"/>
    </source>
</evidence>
<evidence type="ECO:0000256" key="1">
    <source>
        <dbReference type="ARBA" id="ARBA00004651"/>
    </source>
</evidence>
<evidence type="ECO:0000256" key="8">
    <source>
        <dbReference type="SAM" id="Phobius"/>
    </source>
</evidence>
<dbReference type="EMBL" id="JAVAMP010000005">
    <property type="protein sequence ID" value="MDP5274971.1"/>
    <property type="molecule type" value="Genomic_DNA"/>
</dbReference>
<comment type="subcellular location">
    <subcellularLocation>
        <location evidence="1">Cell membrane</location>
        <topology evidence="1">Multi-pass membrane protein</topology>
    </subcellularLocation>
</comment>
<evidence type="ECO:0000256" key="6">
    <source>
        <dbReference type="ARBA" id="ARBA00023136"/>
    </source>
</evidence>
<accession>A0ABT9J017</accession>
<dbReference type="InterPro" id="IPR051085">
    <property type="entry name" value="MB_O-acyltransferase"/>
</dbReference>
<proteinExistence type="inferred from homology"/>
<feature type="transmembrane region" description="Helical" evidence="8">
    <location>
        <begin position="391"/>
        <end position="413"/>
    </location>
</feature>
<comment type="caution">
    <text evidence="9">The sequence shown here is derived from an EMBL/GenBank/DDBJ whole genome shotgun (WGS) entry which is preliminary data.</text>
</comment>
<comment type="similarity">
    <text evidence="2 7">Belongs to the membrane-bound acyltransferase family.</text>
</comment>
<dbReference type="EC" id="2.3.-.-" evidence="9"/>
<protein>
    <submittedName>
        <fullName evidence="9">MBOAT family O-acyltransferase</fullName>
        <ecNumber evidence="9">2.3.-.-</ecNumber>
    </submittedName>
</protein>
<sequence>MVFSSLVFLYGFLPVLFLLYFIFNSTLYRNWILIIASFTFYAWGEPIWVLLLIFCAFIGYYFGKLLNKHRGKHYNKYILTVAVTINLSVLIFFKYIDFLLQNLNLLLNSNLPYSGIGLPIGISFFTFQVISYLVDIYRGSISAPTSKVHVLLYISLFPQLIAGPIVRYSDIQHEMDHRTFSLSNFSQGINRFVIGLGKKVILANTAGEIAPLFLDAPSNEISVLGAWFGISLFALQIYFDFSGYSDMAIGLGKMFGFTYPENFNYPYISKSATEFWRRWNMSLGRFFRDYVYIPLGGSRKYYVRNLFIVWFLTGFWHGASWNFMFWGLYFGTLIWMEKKFLFALFNKLPKWFAHVYLTFIMLIGWVFFYFTDMKKGFEFMSSLFGLNNNPFVDLTVEIYFYNNVLFFIAAILISTPLPKWGYQKLLILLPKTLHPGTSDNITVPVFNFVILIMVTTLLVGSTYNPFLYFRF</sequence>
<evidence type="ECO:0000256" key="4">
    <source>
        <dbReference type="ARBA" id="ARBA00022692"/>
    </source>
</evidence>
<dbReference type="GO" id="GO:0016746">
    <property type="term" value="F:acyltransferase activity"/>
    <property type="evidence" value="ECO:0007669"/>
    <property type="project" value="UniProtKB-KW"/>
</dbReference>
<keyword evidence="7 9" id="KW-0012">Acyltransferase</keyword>
<feature type="transmembrane region" description="Helical" evidence="8">
    <location>
        <begin position="7"/>
        <end position="28"/>
    </location>
</feature>
<feature type="transmembrane region" description="Helical" evidence="8">
    <location>
        <begin position="116"/>
        <end position="136"/>
    </location>
</feature>